<dbReference type="Gene3D" id="3.40.190.10">
    <property type="entry name" value="Periplasmic binding protein-like II"/>
    <property type="match status" value="2"/>
</dbReference>
<protein>
    <submittedName>
        <fullName evidence="3">Glutamine transport system permease protein GlnP</fullName>
    </submittedName>
</protein>
<keyword evidence="1" id="KW-0732">Signal</keyword>
<dbReference type="AlphaFoldDB" id="A0A401FNQ6"/>
<accession>A0A401FNQ6</accession>
<evidence type="ECO:0000313" key="4">
    <source>
        <dbReference type="Proteomes" id="UP000286974"/>
    </source>
</evidence>
<dbReference type="Proteomes" id="UP000286974">
    <property type="component" value="Unassembled WGS sequence"/>
</dbReference>
<dbReference type="EMBL" id="BEXA01000004">
    <property type="protein sequence ID" value="GAY73898.1"/>
    <property type="molecule type" value="Genomic_DNA"/>
</dbReference>
<evidence type="ECO:0000259" key="2">
    <source>
        <dbReference type="Pfam" id="PF00497"/>
    </source>
</evidence>
<feature type="domain" description="Solute-binding protein family 3/N-terminal" evidence="2">
    <location>
        <begin position="1"/>
        <end position="68"/>
    </location>
</feature>
<dbReference type="PANTHER" id="PTHR35936:SF19">
    <property type="entry name" value="AMINO-ACID-BINDING PROTEIN YXEM-RELATED"/>
    <property type="match status" value="1"/>
</dbReference>
<evidence type="ECO:0000313" key="3">
    <source>
        <dbReference type="EMBL" id="GAY73898.1"/>
    </source>
</evidence>
<reference evidence="3 4" key="1">
    <citation type="submission" date="2017-11" db="EMBL/GenBank/DDBJ databases">
        <title>Draft Genome Sequence of Lactobacillus curieae NBRC 111893 isolated from Koso, a Japanese sugar-Vegetable Fermented Beverage.</title>
        <authorList>
            <person name="Chiou T.Y."/>
            <person name="Oshima K."/>
            <person name="Suda W."/>
            <person name="Hattori M."/>
            <person name="Takahashi T."/>
        </authorList>
    </citation>
    <scope>NUCLEOTIDE SEQUENCE [LARGE SCALE GENOMIC DNA]</scope>
    <source>
        <strain evidence="3 4">NBRC111893</strain>
    </source>
</reference>
<keyword evidence="4" id="KW-1185">Reference proteome</keyword>
<comment type="caution">
    <text evidence="3">The sequence shown here is derived from an EMBL/GenBank/DDBJ whole genome shotgun (WGS) entry which is preliminary data.</text>
</comment>
<sequence length="78" mass="8399">MDLIRAIAQEQGFKVKIKPVGFNAAVQALEANQLDGVIAGMSVTPERQAKFDFSNPYFDSGVVMAVNPKGSIKSLKKS</sequence>
<dbReference type="PANTHER" id="PTHR35936">
    <property type="entry name" value="MEMBRANE-BOUND LYTIC MUREIN TRANSGLYCOSYLASE F"/>
    <property type="match status" value="1"/>
</dbReference>
<dbReference type="SUPFAM" id="SSF53850">
    <property type="entry name" value="Periplasmic binding protein-like II"/>
    <property type="match status" value="1"/>
</dbReference>
<organism evidence="3 4">
    <name type="scientific">Lentilactobacillus kosonis</name>
    <dbReference type="NCBI Taxonomy" id="2810561"/>
    <lineage>
        <taxon>Bacteria</taxon>
        <taxon>Bacillati</taxon>
        <taxon>Bacillota</taxon>
        <taxon>Bacilli</taxon>
        <taxon>Lactobacillales</taxon>
        <taxon>Lactobacillaceae</taxon>
        <taxon>Lentilactobacillus</taxon>
    </lineage>
</organism>
<dbReference type="Pfam" id="PF00497">
    <property type="entry name" value="SBP_bac_3"/>
    <property type="match status" value="1"/>
</dbReference>
<evidence type="ECO:0000256" key="1">
    <source>
        <dbReference type="ARBA" id="ARBA00022729"/>
    </source>
</evidence>
<proteinExistence type="predicted"/>
<gene>
    <name evidence="3" type="ORF">NBRC111893_2044</name>
</gene>
<dbReference type="InterPro" id="IPR001638">
    <property type="entry name" value="Solute-binding_3/MltF_N"/>
</dbReference>
<name>A0A401FNQ6_9LACO</name>